<evidence type="ECO:0000313" key="2">
    <source>
        <dbReference type="EMBL" id="KAJ5129325.1"/>
    </source>
</evidence>
<sequence length="135" mass="14880">MTLSSAAGITSPALAPDHILRGLPPNSASPESRRLGAPRRRLLRTTSTEGSRPIRRVLNRGGWDLVTGAISFLLRYMDMVKSFCPIWRVFCSARLGGYGRRLLFPDEAWIWSRAAAIFGESPAVFVDSHARGRVA</sequence>
<dbReference type="EMBL" id="JAPQKL010000005">
    <property type="protein sequence ID" value="KAJ5129325.1"/>
    <property type="molecule type" value="Genomic_DNA"/>
</dbReference>
<dbReference type="GeneID" id="81405278"/>
<dbReference type="AlphaFoldDB" id="A0A9W9GSM9"/>
<reference evidence="2" key="2">
    <citation type="journal article" date="2023" name="IMA Fungus">
        <title>Comparative genomic study of the Penicillium genus elucidates a diverse pangenome and 15 lateral gene transfer events.</title>
        <authorList>
            <person name="Petersen C."/>
            <person name="Sorensen T."/>
            <person name="Nielsen M.R."/>
            <person name="Sondergaard T.E."/>
            <person name="Sorensen J.L."/>
            <person name="Fitzpatrick D.A."/>
            <person name="Frisvad J.C."/>
            <person name="Nielsen K.L."/>
        </authorList>
    </citation>
    <scope>NUCLEOTIDE SEQUENCE</scope>
    <source>
        <strain evidence="2">IBT 22155</strain>
    </source>
</reference>
<keyword evidence="3" id="KW-1185">Reference proteome</keyword>
<protein>
    <submittedName>
        <fullName evidence="2">Uncharacterized protein</fullName>
    </submittedName>
</protein>
<gene>
    <name evidence="2" type="ORF">N7515_005364</name>
</gene>
<evidence type="ECO:0000313" key="3">
    <source>
        <dbReference type="Proteomes" id="UP001149079"/>
    </source>
</evidence>
<dbReference type="Proteomes" id="UP001149079">
    <property type="component" value="Unassembled WGS sequence"/>
</dbReference>
<proteinExistence type="predicted"/>
<accession>A0A9W9GSM9</accession>
<feature type="region of interest" description="Disordered" evidence="1">
    <location>
        <begin position="17"/>
        <end position="48"/>
    </location>
</feature>
<name>A0A9W9GSM9_9EURO</name>
<organism evidence="2 3">
    <name type="scientific">Penicillium bovifimosum</name>
    <dbReference type="NCBI Taxonomy" id="126998"/>
    <lineage>
        <taxon>Eukaryota</taxon>
        <taxon>Fungi</taxon>
        <taxon>Dikarya</taxon>
        <taxon>Ascomycota</taxon>
        <taxon>Pezizomycotina</taxon>
        <taxon>Eurotiomycetes</taxon>
        <taxon>Eurotiomycetidae</taxon>
        <taxon>Eurotiales</taxon>
        <taxon>Aspergillaceae</taxon>
        <taxon>Penicillium</taxon>
    </lineage>
</organism>
<evidence type="ECO:0000256" key="1">
    <source>
        <dbReference type="SAM" id="MobiDB-lite"/>
    </source>
</evidence>
<reference evidence="2" key="1">
    <citation type="submission" date="2022-11" db="EMBL/GenBank/DDBJ databases">
        <authorList>
            <person name="Petersen C."/>
        </authorList>
    </citation>
    <scope>NUCLEOTIDE SEQUENCE</scope>
    <source>
        <strain evidence="2">IBT 22155</strain>
    </source>
</reference>
<comment type="caution">
    <text evidence="2">The sequence shown here is derived from an EMBL/GenBank/DDBJ whole genome shotgun (WGS) entry which is preliminary data.</text>
</comment>
<dbReference type="RefSeq" id="XP_056519704.1">
    <property type="nucleotide sequence ID" value="XM_056666108.1"/>
</dbReference>